<dbReference type="Proteomes" id="UP000278085">
    <property type="component" value="Unassembled WGS sequence"/>
</dbReference>
<gene>
    <name evidence="8" type="ORF">EJB06_04780</name>
</gene>
<dbReference type="SUPFAM" id="SSF103473">
    <property type="entry name" value="MFS general substrate transporter"/>
    <property type="match status" value="1"/>
</dbReference>
<feature type="transmembrane region" description="Helical" evidence="6">
    <location>
        <begin position="97"/>
        <end position="118"/>
    </location>
</feature>
<feature type="transmembrane region" description="Helical" evidence="6">
    <location>
        <begin position="239"/>
        <end position="257"/>
    </location>
</feature>
<proteinExistence type="predicted"/>
<dbReference type="OrthoDB" id="9788453at2"/>
<dbReference type="PANTHER" id="PTHR43124">
    <property type="entry name" value="PURINE EFFLUX PUMP PBUE"/>
    <property type="match status" value="1"/>
</dbReference>
<keyword evidence="2" id="KW-1003">Cell membrane</keyword>
<dbReference type="InterPro" id="IPR036259">
    <property type="entry name" value="MFS_trans_sf"/>
</dbReference>
<dbReference type="InterPro" id="IPR020846">
    <property type="entry name" value="MFS_dom"/>
</dbReference>
<feature type="domain" description="Major facilitator superfamily (MFS) profile" evidence="7">
    <location>
        <begin position="2"/>
        <end position="380"/>
    </location>
</feature>
<keyword evidence="9" id="KW-1185">Reference proteome</keyword>
<feature type="transmembrane region" description="Helical" evidence="6">
    <location>
        <begin position="264"/>
        <end position="286"/>
    </location>
</feature>
<dbReference type="GO" id="GO:0022857">
    <property type="term" value="F:transmembrane transporter activity"/>
    <property type="evidence" value="ECO:0007669"/>
    <property type="project" value="InterPro"/>
</dbReference>
<organism evidence="8 9">
    <name type="scientific">Massilia atriviolacea</name>
    <dbReference type="NCBI Taxonomy" id="2495579"/>
    <lineage>
        <taxon>Bacteria</taxon>
        <taxon>Pseudomonadati</taxon>
        <taxon>Pseudomonadota</taxon>
        <taxon>Betaproteobacteria</taxon>
        <taxon>Burkholderiales</taxon>
        <taxon>Oxalobacteraceae</taxon>
        <taxon>Telluria group</taxon>
        <taxon>Massilia</taxon>
    </lineage>
</organism>
<feature type="transmembrane region" description="Helical" evidence="6">
    <location>
        <begin position="292"/>
        <end position="311"/>
    </location>
</feature>
<keyword evidence="4 6" id="KW-1133">Transmembrane helix</keyword>
<sequence length="397" mass="40836">MPLLVYILGLTIFSITTSEFMVAGMMPSLAQGLGVPVAKVGYLIALYAIGMVVGGPITTVGLLKLRIPNKQGLLCLLGLYALAQSVAASATSYEVMAFARVATGVAGAACFGMSLAICAELVSPEVRGRAAGVVIGGLMLASVLGVPMATLVDQHMGWRASFWLVVILTLGCALLIALLVPRSRAADAVGLSEELGEFKNPQLWAAYASSGLIIGAVFSAFSYYTPILTEISGFPASSIPWLLGAYGVANVVGNGVVGRFADQYTFPIMIGGMIMMGISLALFAFFAHSKPISVTLLVVTGLVGMSMNPAIIARVMKTVHPGPLVNTVHTSVINIGLGLGSWAGGLGIAAGWGLLSPLWVGVALSVLALASLLPYVGRKPLAAAPEPFGRSGKAGSR</sequence>
<evidence type="ECO:0000256" key="3">
    <source>
        <dbReference type="ARBA" id="ARBA00022692"/>
    </source>
</evidence>
<dbReference type="Gene3D" id="1.20.1250.20">
    <property type="entry name" value="MFS general substrate transporter like domains"/>
    <property type="match status" value="2"/>
</dbReference>
<evidence type="ECO:0000313" key="8">
    <source>
        <dbReference type="EMBL" id="RSZ60433.1"/>
    </source>
</evidence>
<dbReference type="RefSeq" id="WP_126072844.1">
    <property type="nucleotide sequence ID" value="NZ_CP051166.1"/>
</dbReference>
<protein>
    <submittedName>
        <fullName evidence="8">MFS transporter</fullName>
    </submittedName>
</protein>
<feature type="transmembrane region" description="Helical" evidence="6">
    <location>
        <begin position="202"/>
        <end position="224"/>
    </location>
</feature>
<comment type="subcellular location">
    <subcellularLocation>
        <location evidence="1">Cell membrane</location>
        <topology evidence="1">Multi-pass membrane protein</topology>
    </subcellularLocation>
</comment>
<feature type="transmembrane region" description="Helical" evidence="6">
    <location>
        <begin position="332"/>
        <end position="352"/>
    </location>
</feature>
<dbReference type="CDD" id="cd17324">
    <property type="entry name" value="MFS_NepI_like"/>
    <property type="match status" value="1"/>
</dbReference>
<reference evidence="8 9" key="1">
    <citation type="submission" date="2018-12" db="EMBL/GenBank/DDBJ databases">
        <authorList>
            <person name="Yang E."/>
        </authorList>
    </citation>
    <scope>NUCLEOTIDE SEQUENCE [LARGE SCALE GENOMIC DNA]</scope>
    <source>
        <strain evidence="8 9">SOD</strain>
    </source>
</reference>
<evidence type="ECO:0000259" key="7">
    <source>
        <dbReference type="PROSITE" id="PS50850"/>
    </source>
</evidence>
<feature type="transmembrane region" description="Helical" evidence="6">
    <location>
        <begin position="72"/>
        <end position="91"/>
    </location>
</feature>
<name>A0A430HSC4_9BURK</name>
<dbReference type="GO" id="GO:0005886">
    <property type="term" value="C:plasma membrane"/>
    <property type="evidence" value="ECO:0007669"/>
    <property type="project" value="UniProtKB-SubCell"/>
</dbReference>
<dbReference type="InterPro" id="IPR050189">
    <property type="entry name" value="MFS_Efflux_Transporters"/>
</dbReference>
<evidence type="ECO:0000256" key="6">
    <source>
        <dbReference type="SAM" id="Phobius"/>
    </source>
</evidence>
<accession>A0A430HSC4</accession>
<feature type="transmembrane region" description="Helical" evidence="6">
    <location>
        <begin position="42"/>
        <end position="65"/>
    </location>
</feature>
<comment type="caution">
    <text evidence="8">The sequence shown here is derived from an EMBL/GenBank/DDBJ whole genome shotgun (WGS) entry which is preliminary data.</text>
</comment>
<dbReference type="PANTHER" id="PTHR43124:SF8">
    <property type="entry name" value="INNER MEMBRANE TRANSPORT PROTEIN YDHP"/>
    <property type="match status" value="1"/>
</dbReference>
<feature type="transmembrane region" description="Helical" evidence="6">
    <location>
        <begin position="162"/>
        <end position="181"/>
    </location>
</feature>
<evidence type="ECO:0000256" key="2">
    <source>
        <dbReference type="ARBA" id="ARBA00022475"/>
    </source>
</evidence>
<dbReference type="Pfam" id="PF07690">
    <property type="entry name" value="MFS_1"/>
    <property type="match status" value="1"/>
</dbReference>
<evidence type="ECO:0000313" key="9">
    <source>
        <dbReference type="Proteomes" id="UP000278085"/>
    </source>
</evidence>
<dbReference type="AlphaFoldDB" id="A0A430HSC4"/>
<evidence type="ECO:0000256" key="1">
    <source>
        <dbReference type="ARBA" id="ARBA00004651"/>
    </source>
</evidence>
<keyword evidence="3 6" id="KW-0812">Transmembrane</keyword>
<feature type="transmembrane region" description="Helical" evidence="6">
    <location>
        <begin position="358"/>
        <end position="376"/>
    </location>
</feature>
<dbReference type="EMBL" id="RXLQ01000002">
    <property type="protein sequence ID" value="RSZ60433.1"/>
    <property type="molecule type" value="Genomic_DNA"/>
</dbReference>
<dbReference type="InterPro" id="IPR011701">
    <property type="entry name" value="MFS"/>
</dbReference>
<evidence type="ECO:0000256" key="4">
    <source>
        <dbReference type="ARBA" id="ARBA00022989"/>
    </source>
</evidence>
<feature type="transmembrane region" description="Helical" evidence="6">
    <location>
        <begin position="130"/>
        <end position="150"/>
    </location>
</feature>
<evidence type="ECO:0000256" key="5">
    <source>
        <dbReference type="ARBA" id="ARBA00023136"/>
    </source>
</evidence>
<keyword evidence="5 6" id="KW-0472">Membrane</keyword>
<dbReference type="PROSITE" id="PS50850">
    <property type="entry name" value="MFS"/>
    <property type="match status" value="1"/>
</dbReference>